<evidence type="ECO:0000259" key="3">
    <source>
        <dbReference type="PROSITE" id="PS50883"/>
    </source>
</evidence>
<feature type="transmembrane region" description="Helical" evidence="2">
    <location>
        <begin position="114"/>
        <end position="138"/>
    </location>
</feature>
<feature type="transmembrane region" description="Helical" evidence="2">
    <location>
        <begin position="197"/>
        <end position="222"/>
    </location>
</feature>
<dbReference type="Gene3D" id="3.20.20.450">
    <property type="entry name" value="EAL domain"/>
    <property type="match status" value="1"/>
</dbReference>
<dbReference type="GO" id="GO:0071111">
    <property type="term" value="F:cyclic-guanylate-specific phosphodiesterase activity"/>
    <property type="evidence" value="ECO:0007669"/>
    <property type="project" value="InterPro"/>
</dbReference>
<keyword evidence="2" id="KW-1133">Transmembrane helix</keyword>
<feature type="transmembrane region" description="Helical" evidence="2">
    <location>
        <begin position="171"/>
        <end position="191"/>
    </location>
</feature>
<feature type="region of interest" description="Disordered" evidence="1">
    <location>
        <begin position="255"/>
        <end position="357"/>
    </location>
</feature>
<dbReference type="SMART" id="SM00052">
    <property type="entry name" value="EAL"/>
    <property type="match status" value="1"/>
</dbReference>
<dbReference type="Pfam" id="PF00563">
    <property type="entry name" value="EAL"/>
    <property type="match status" value="1"/>
</dbReference>
<dbReference type="PROSITE" id="PS50883">
    <property type="entry name" value="EAL"/>
    <property type="match status" value="1"/>
</dbReference>
<feature type="transmembrane region" description="Helical" evidence="2">
    <location>
        <begin position="56"/>
        <end position="76"/>
    </location>
</feature>
<dbReference type="SUPFAM" id="SSF141868">
    <property type="entry name" value="EAL domain-like"/>
    <property type="match status" value="1"/>
</dbReference>
<dbReference type="InterPro" id="IPR001633">
    <property type="entry name" value="EAL_dom"/>
</dbReference>
<dbReference type="RefSeq" id="WP_116391629.1">
    <property type="nucleotide sequence ID" value="NZ_QUQO01000001.1"/>
</dbReference>
<evidence type="ECO:0000256" key="1">
    <source>
        <dbReference type="SAM" id="MobiDB-lite"/>
    </source>
</evidence>
<dbReference type="InterPro" id="IPR050706">
    <property type="entry name" value="Cyclic-di-GMP_PDE-like"/>
</dbReference>
<feature type="region of interest" description="Disordered" evidence="1">
    <location>
        <begin position="756"/>
        <end position="783"/>
    </location>
</feature>
<feature type="transmembrane region" description="Helical" evidence="2">
    <location>
        <begin position="28"/>
        <end position="49"/>
    </location>
</feature>
<feature type="compositionally biased region" description="Basic and acidic residues" evidence="1">
    <location>
        <begin position="333"/>
        <end position="350"/>
    </location>
</feature>
<dbReference type="EMBL" id="QUQO01000001">
    <property type="protein sequence ID" value="RFB04998.1"/>
    <property type="molecule type" value="Genomic_DNA"/>
</dbReference>
<feature type="domain" description="EAL" evidence="3">
    <location>
        <begin position="509"/>
        <end position="764"/>
    </location>
</feature>
<feature type="transmembrane region" description="Helical" evidence="2">
    <location>
        <begin position="144"/>
        <end position="164"/>
    </location>
</feature>
<dbReference type="CDD" id="cd01948">
    <property type="entry name" value="EAL"/>
    <property type="match status" value="1"/>
</dbReference>
<keyword evidence="2" id="KW-0472">Membrane</keyword>
<protein>
    <submittedName>
        <fullName evidence="4">EAL domain-containing protein</fullName>
    </submittedName>
</protein>
<dbReference type="Proteomes" id="UP000264589">
    <property type="component" value="Unassembled WGS sequence"/>
</dbReference>
<feature type="transmembrane region" description="Helical" evidence="2">
    <location>
        <begin position="243"/>
        <end position="260"/>
    </location>
</feature>
<name>A0A371RHR5_9PROT</name>
<keyword evidence="2" id="KW-0812">Transmembrane</keyword>
<gene>
    <name evidence="4" type="ORF">DX908_06665</name>
</gene>
<evidence type="ECO:0000313" key="4">
    <source>
        <dbReference type="EMBL" id="RFB04998.1"/>
    </source>
</evidence>
<dbReference type="OrthoDB" id="9814202at2"/>
<keyword evidence="5" id="KW-1185">Reference proteome</keyword>
<reference evidence="4 5" key="1">
    <citation type="submission" date="2018-08" db="EMBL/GenBank/DDBJ databases">
        <title>Parvularcula sp. SM1705, isolated from surface water of the South Sea China.</title>
        <authorList>
            <person name="Sun L."/>
        </authorList>
    </citation>
    <scope>NUCLEOTIDE SEQUENCE [LARGE SCALE GENOMIC DNA]</scope>
    <source>
        <strain evidence="4 5">SM1705</strain>
    </source>
</reference>
<dbReference type="InParanoid" id="A0A371RHR5"/>
<feature type="transmembrane region" description="Helical" evidence="2">
    <location>
        <begin position="82"/>
        <end position="102"/>
    </location>
</feature>
<accession>A0A371RHR5</accession>
<dbReference type="PANTHER" id="PTHR33121:SF70">
    <property type="entry name" value="SIGNALING PROTEIN YKOW"/>
    <property type="match status" value="1"/>
</dbReference>
<feature type="compositionally biased region" description="Basic and acidic residues" evidence="1">
    <location>
        <begin position="767"/>
        <end position="783"/>
    </location>
</feature>
<dbReference type="PANTHER" id="PTHR33121">
    <property type="entry name" value="CYCLIC DI-GMP PHOSPHODIESTERASE PDEF"/>
    <property type="match status" value="1"/>
</dbReference>
<evidence type="ECO:0000313" key="5">
    <source>
        <dbReference type="Proteomes" id="UP000264589"/>
    </source>
</evidence>
<proteinExistence type="predicted"/>
<sequence length="783" mass="83869">MNDLVPAFGIDGYSERLRWAVGAMPREVALVEAAAIGGLGLAAFLLLILALFRRSAVAAVSFSFVALAALLVALLFGRFDFISSGTQVLIVCLFACSVLLFHTATVRLARENTLIGLVMLLAIFAMLLAGGASMLQFIDGWPVARIAIGGTAALTILFLFFEFLRGDKGAIAVAPGLLLTVASLPAMSFAAERVTGAGWLVASTPIFLLTGGVLLAALAAQLTAHTIMAPVPRKTREKAPKRAAPLAPAVTVASASAAAAHDGPLLRELEDEPDDMERPVRRVSPTFDAEPEPQREQQAPIRRVRPPEPEIDAEPEQAPRHMAAPVPAPVARDQQDHQATPRDRFGERSEPYSAQWGHDVQPGYAVREIPIGDDEYVWDMMAQREVRMGRGFGEMLRIRGGQLATPDVIRDLIDERSLPDFDDAILGGYEPQTGRFDIRVQTIDGATIRLEGRRQVDQDGLLARLEMQAEALAAAAPQRAEPEPTPQRPTGLAAVAAPAALAKDDSPLTAKPVAGASAALDAGQIGPWFQPIVRLKDRKVVGFEALARWELPGGEVRDAQDFVDDLIRDGRGPDLARIVINQAAEELANWVKAEPGLGQFVSVNISATDLPKEDVAEIVKAAVLRFDLPPGALVVELTEGKIQASHNKALAAAKAIRNAGASLAVDDFGVGYSTLSRLSKFHFDIVKLDKSLLEDLTTRKKQRSVVRAMLNAAEKSKAPVVAEGIEDEETAEMLIELGCDFGQGFLFGAAQRIGGEPADAASGGGRADTERNLSPRSRPDDLR</sequence>
<organism evidence="4 5">
    <name type="scientific">Parvularcula marina</name>
    <dbReference type="NCBI Taxonomy" id="2292771"/>
    <lineage>
        <taxon>Bacteria</taxon>
        <taxon>Pseudomonadati</taxon>
        <taxon>Pseudomonadota</taxon>
        <taxon>Alphaproteobacteria</taxon>
        <taxon>Parvularculales</taxon>
        <taxon>Parvularculaceae</taxon>
        <taxon>Parvularcula</taxon>
    </lineage>
</organism>
<dbReference type="InterPro" id="IPR035919">
    <property type="entry name" value="EAL_sf"/>
</dbReference>
<evidence type="ECO:0000256" key="2">
    <source>
        <dbReference type="SAM" id="Phobius"/>
    </source>
</evidence>
<comment type="caution">
    <text evidence="4">The sequence shown here is derived from an EMBL/GenBank/DDBJ whole genome shotgun (WGS) entry which is preliminary data.</text>
</comment>
<dbReference type="AlphaFoldDB" id="A0A371RHR5"/>